<dbReference type="EMBL" id="UZAJ01043060">
    <property type="protein sequence ID" value="VDP24280.1"/>
    <property type="molecule type" value="Genomic_DNA"/>
</dbReference>
<dbReference type="AlphaFoldDB" id="A0A183I7Z2"/>
<reference evidence="1 2" key="2">
    <citation type="submission" date="2018-11" db="EMBL/GenBank/DDBJ databases">
        <authorList>
            <consortium name="Pathogen Informatics"/>
        </authorList>
    </citation>
    <scope>NUCLEOTIDE SEQUENCE [LARGE SCALE GENOMIC DNA]</scope>
</reference>
<evidence type="ECO:0000313" key="1">
    <source>
        <dbReference type="EMBL" id="VDP24280.1"/>
    </source>
</evidence>
<name>A0A183I7Z2_9BILA</name>
<sequence>MVTENYQPYHILISNYCPPFYCKPVDDFPNNLQKYVDVSTPEKYVYVSTPENLILLRKYWKRWQQNKMLELFVFSLPFTVDASGLPMNPNGRQGIAGRGNHLKFGVNLLRVYVLIRETSNNQLMILLEGNTFPTRYHLNKGRFDDELQLILRNHQYNDSDI</sequence>
<dbReference type="Proteomes" id="UP000267606">
    <property type="component" value="Unassembled WGS sequence"/>
</dbReference>
<dbReference type="WBParaSite" id="OFLC_0001586701-mRNA-1">
    <property type="protein sequence ID" value="OFLC_0001586701-mRNA-1"/>
    <property type="gene ID" value="OFLC_0001586701"/>
</dbReference>
<evidence type="ECO:0000313" key="2">
    <source>
        <dbReference type="Proteomes" id="UP000267606"/>
    </source>
</evidence>
<gene>
    <name evidence="1" type="ORF">OFLC_LOCUS15853</name>
</gene>
<organism evidence="3">
    <name type="scientific">Onchocerca flexuosa</name>
    <dbReference type="NCBI Taxonomy" id="387005"/>
    <lineage>
        <taxon>Eukaryota</taxon>
        <taxon>Metazoa</taxon>
        <taxon>Ecdysozoa</taxon>
        <taxon>Nematoda</taxon>
        <taxon>Chromadorea</taxon>
        <taxon>Rhabditida</taxon>
        <taxon>Spirurina</taxon>
        <taxon>Spiruromorpha</taxon>
        <taxon>Filarioidea</taxon>
        <taxon>Onchocercidae</taxon>
        <taxon>Onchocerca</taxon>
    </lineage>
</organism>
<dbReference type="STRING" id="387005.A0A183I7Z2"/>
<accession>A0A183I7Z2</accession>
<protein>
    <submittedName>
        <fullName evidence="1 3">Uncharacterized protein</fullName>
    </submittedName>
</protein>
<keyword evidence="2" id="KW-1185">Reference proteome</keyword>
<reference evidence="3" key="1">
    <citation type="submission" date="2016-06" db="UniProtKB">
        <authorList>
            <consortium name="WormBaseParasite"/>
        </authorList>
    </citation>
    <scope>IDENTIFICATION</scope>
</reference>
<evidence type="ECO:0000313" key="3">
    <source>
        <dbReference type="WBParaSite" id="OFLC_0001586701-mRNA-1"/>
    </source>
</evidence>
<proteinExistence type="predicted"/>